<evidence type="ECO:0000259" key="2">
    <source>
        <dbReference type="PROSITE" id="PS50855"/>
    </source>
</evidence>
<gene>
    <name evidence="3" type="ORF">MNBD_GAMMA02-351</name>
</gene>
<name>A0A3B0W363_9ZZZZ</name>
<dbReference type="PROSITE" id="PS50855">
    <property type="entry name" value="COX1"/>
    <property type="match status" value="1"/>
</dbReference>
<keyword evidence="1" id="KW-0472">Membrane</keyword>
<dbReference type="GO" id="GO:0020037">
    <property type="term" value="F:heme binding"/>
    <property type="evidence" value="ECO:0007669"/>
    <property type="project" value="InterPro"/>
</dbReference>
<dbReference type="GO" id="GO:0004129">
    <property type="term" value="F:cytochrome-c oxidase activity"/>
    <property type="evidence" value="ECO:0007669"/>
    <property type="project" value="InterPro"/>
</dbReference>
<dbReference type="Pfam" id="PF00115">
    <property type="entry name" value="COX1"/>
    <property type="match status" value="1"/>
</dbReference>
<evidence type="ECO:0000313" key="3">
    <source>
        <dbReference type="EMBL" id="VAW46863.1"/>
    </source>
</evidence>
<dbReference type="GO" id="GO:0016020">
    <property type="term" value="C:membrane"/>
    <property type="evidence" value="ECO:0007669"/>
    <property type="project" value="InterPro"/>
</dbReference>
<sequence>LPDWAQSLGMVFSLILLAPSWGGMINGMMTLSGAWDKLRSDPIIKMMIVALSFYGMSTFEGPMMAIKTVNALSHYTDWTIGHVHSGALGWVALMTMASIYTLVPRLWGRDGMYSTQLINVHFWIATLGVVLYITSMWIAGVMQGLMWREVDANGSLVYSHVESIEATYPYYVIRLVGGVLFLVGAVIQAYNVWKTIKGKKAAGENSEEAEEAVGVGA</sequence>
<feature type="transmembrane region" description="Helical" evidence="1">
    <location>
        <begin position="47"/>
        <end position="66"/>
    </location>
</feature>
<dbReference type="GO" id="GO:0009060">
    <property type="term" value="P:aerobic respiration"/>
    <property type="evidence" value="ECO:0007669"/>
    <property type="project" value="InterPro"/>
</dbReference>
<feature type="transmembrane region" description="Helical" evidence="1">
    <location>
        <begin position="120"/>
        <end position="139"/>
    </location>
</feature>
<evidence type="ECO:0000256" key="1">
    <source>
        <dbReference type="SAM" id="Phobius"/>
    </source>
</evidence>
<dbReference type="PANTHER" id="PTHR10422">
    <property type="entry name" value="CYTOCHROME C OXIDASE SUBUNIT 1"/>
    <property type="match status" value="1"/>
</dbReference>
<feature type="transmembrane region" description="Helical" evidence="1">
    <location>
        <begin position="12"/>
        <end position="35"/>
    </location>
</feature>
<keyword evidence="1" id="KW-1133">Transmembrane helix</keyword>
<dbReference type="GO" id="GO:0016491">
    <property type="term" value="F:oxidoreductase activity"/>
    <property type="evidence" value="ECO:0007669"/>
    <property type="project" value="UniProtKB-KW"/>
</dbReference>
<dbReference type="InterPro" id="IPR000883">
    <property type="entry name" value="Cyt_C_Oxase_1"/>
</dbReference>
<dbReference type="InterPro" id="IPR036927">
    <property type="entry name" value="Cyt_c_oxase-like_su1_sf"/>
</dbReference>
<dbReference type="EC" id="1.9.3.1" evidence="3"/>
<protein>
    <submittedName>
        <fullName evidence="3">Cytochrome c oxidase (Cbb3-type) subunit CcoN</fullName>
        <ecNumber evidence="3">1.9.3.1</ecNumber>
    </submittedName>
</protein>
<accession>A0A3B0W363</accession>
<dbReference type="GO" id="GO:0022904">
    <property type="term" value="P:respiratory electron transport chain"/>
    <property type="evidence" value="ECO:0007669"/>
    <property type="project" value="TreeGrafter"/>
</dbReference>
<keyword evidence="3" id="KW-0560">Oxidoreductase</keyword>
<reference evidence="3" key="1">
    <citation type="submission" date="2018-06" db="EMBL/GenBank/DDBJ databases">
        <authorList>
            <person name="Zhirakovskaya E."/>
        </authorList>
    </citation>
    <scope>NUCLEOTIDE SEQUENCE</scope>
</reference>
<dbReference type="AlphaFoldDB" id="A0A3B0W363"/>
<feature type="domain" description="Cytochrome oxidase subunit I profile" evidence="2">
    <location>
        <begin position="1"/>
        <end position="217"/>
    </location>
</feature>
<organism evidence="3">
    <name type="scientific">hydrothermal vent metagenome</name>
    <dbReference type="NCBI Taxonomy" id="652676"/>
    <lineage>
        <taxon>unclassified sequences</taxon>
        <taxon>metagenomes</taxon>
        <taxon>ecological metagenomes</taxon>
    </lineage>
</organism>
<dbReference type="Gene3D" id="1.20.210.10">
    <property type="entry name" value="Cytochrome c oxidase-like, subunit I domain"/>
    <property type="match status" value="1"/>
</dbReference>
<dbReference type="PANTHER" id="PTHR10422:SF29">
    <property type="entry name" value="CYTOCHROME C OXIDASE SUBUNIT 1 HOMOLOG, BACTEROID"/>
    <property type="match status" value="1"/>
</dbReference>
<feature type="transmembrane region" description="Helical" evidence="1">
    <location>
        <begin position="168"/>
        <end position="190"/>
    </location>
</feature>
<feature type="transmembrane region" description="Helical" evidence="1">
    <location>
        <begin position="86"/>
        <end position="108"/>
    </location>
</feature>
<dbReference type="InterPro" id="IPR023616">
    <property type="entry name" value="Cyt_c_oxase-like_su1_dom"/>
</dbReference>
<dbReference type="EMBL" id="UOFA01000308">
    <property type="protein sequence ID" value="VAW46863.1"/>
    <property type="molecule type" value="Genomic_DNA"/>
</dbReference>
<dbReference type="GO" id="GO:0015990">
    <property type="term" value="P:electron transport coupled proton transport"/>
    <property type="evidence" value="ECO:0007669"/>
    <property type="project" value="TreeGrafter"/>
</dbReference>
<feature type="non-terminal residue" evidence="3">
    <location>
        <position position="1"/>
    </location>
</feature>
<proteinExistence type="predicted"/>
<keyword evidence="1" id="KW-0812">Transmembrane</keyword>
<dbReference type="SUPFAM" id="SSF81442">
    <property type="entry name" value="Cytochrome c oxidase subunit I-like"/>
    <property type="match status" value="1"/>
</dbReference>